<organism evidence="2 3">
    <name type="scientific">Prorocentrum cordatum</name>
    <dbReference type="NCBI Taxonomy" id="2364126"/>
    <lineage>
        <taxon>Eukaryota</taxon>
        <taxon>Sar</taxon>
        <taxon>Alveolata</taxon>
        <taxon>Dinophyceae</taxon>
        <taxon>Prorocentrales</taxon>
        <taxon>Prorocentraceae</taxon>
        <taxon>Prorocentrum</taxon>
    </lineage>
</organism>
<gene>
    <name evidence="2" type="ORF">PCOR1329_LOCUS40641</name>
</gene>
<reference evidence="2" key="1">
    <citation type="submission" date="2023-10" db="EMBL/GenBank/DDBJ databases">
        <authorList>
            <person name="Chen Y."/>
            <person name="Shah S."/>
            <person name="Dougan E. K."/>
            <person name="Thang M."/>
            <person name="Chan C."/>
        </authorList>
    </citation>
    <scope>NUCLEOTIDE SEQUENCE [LARGE SCALE GENOMIC DNA]</scope>
</reference>
<evidence type="ECO:0000256" key="1">
    <source>
        <dbReference type="SAM" id="MobiDB-lite"/>
    </source>
</evidence>
<feature type="compositionally biased region" description="Polar residues" evidence="1">
    <location>
        <begin position="14"/>
        <end position="24"/>
    </location>
</feature>
<keyword evidence="3" id="KW-1185">Reference proteome</keyword>
<feature type="region of interest" description="Disordered" evidence="1">
    <location>
        <begin position="1"/>
        <end position="24"/>
    </location>
</feature>
<name>A0ABN9TN07_9DINO</name>
<sequence length="106" mass="11485">MGAPVAQRAPSVGHSRQPQPWASNDQVCVARPLDTFDSLVVVTEDACGTPHRRCPTVPCQRKEGRKRRSAAEWAPLLRFHGCCAAIGGAPDRALPSRMDGARQRKG</sequence>
<evidence type="ECO:0000313" key="2">
    <source>
        <dbReference type="EMBL" id="CAK0847443.1"/>
    </source>
</evidence>
<evidence type="ECO:0000313" key="3">
    <source>
        <dbReference type="Proteomes" id="UP001189429"/>
    </source>
</evidence>
<dbReference type="EMBL" id="CAUYUJ010014900">
    <property type="protein sequence ID" value="CAK0847443.1"/>
    <property type="molecule type" value="Genomic_DNA"/>
</dbReference>
<comment type="caution">
    <text evidence="2">The sequence shown here is derived from an EMBL/GenBank/DDBJ whole genome shotgun (WGS) entry which is preliminary data.</text>
</comment>
<proteinExistence type="predicted"/>
<accession>A0ABN9TN07</accession>
<protein>
    <submittedName>
        <fullName evidence="2">Uncharacterized protein</fullName>
    </submittedName>
</protein>
<dbReference type="Proteomes" id="UP001189429">
    <property type="component" value="Unassembled WGS sequence"/>
</dbReference>